<dbReference type="PANTHER" id="PTHR35793">
    <property type="entry name" value="INNER MEMBRANE PROTEIN YJIG"/>
    <property type="match status" value="1"/>
</dbReference>
<dbReference type="OrthoDB" id="9805623at2"/>
<keyword evidence="1" id="KW-0472">Membrane</keyword>
<feature type="domain" description="Nucleoside transporter/FeoB GTPase Gate" evidence="2">
    <location>
        <begin position="275"/>
        <end position="377"/>
    </location>
</feature>
<dbReference type="InterPro" id="IPR011642">
    <property type="entry name" value="Gate_dom"/>
</dbReference>
<name>A0A317MPW3_9GAMM</name>
<sequence>MLNAIWIGFFFIAALAGLWQATLGGHPDVFAAMMKASFDMAKTGFEISLGLAGVMTLWLGLMRIGERAGFIHGLTRLLAPLFARLMPGVPRDHPALGAITMNMAANMLGLDNAATPLGLKAMRELQTLNPQPERATDAQILFLVLNASSVTVFPLAVFTYRAQLGAADPTDVFLPILIATYCSTLAGLLAVALVQRLRLFDAVVLGYLAAISAGVVGLVALVAGPAEQMQARSALLSNGLLFGLIITFLGVAAWRRVDAYASFIDGAKEGFSTAVQIIPYLIAMLVAIGVLRASGALELALDGLRALVHGLGFDARWVEAVPTMLLKPLSGSGARGMMVETLQTFGADSFAGRLASIVQGSTETTFYVLAVYFGSVGVRYPRHAVACALCADAAGFAAAITVAYAFFG</sequence>
<feature type="transmembrane region" description="Helical" evidence="1">
    <location>
        <begin position="274"/>
        <end position="291"/>
    </location>
</feature>
<dbReference type="GO" id="GO:0005886">
    <property type="term" value="C:plasma membrane"/>
    <property type="evidence" value="ECO:0007669"/>
    <property type="project" value="TreeGrafter"/>
</dbReference>
<reference evidence="3 4" key="1">
    <citation type="submission" date="2018-05" db="EMBL/GenBank/DDBJ databases">
        <title>Genomic Encyclopedia of Type Strains, Phase IV (KMG-IV): sequencing the most valuable type-strain genomes for metagenomic binning, comparative biology and taxonomic classification.</title>
        <authorList>
            <person name="Goeker M."/>
        </authorList>
    </citation>
    <scope>NUCLEOTIDE SEQUENCE [LARGE SCALE GENOMIC DNA]</scope>
    <source>
        <strain evidence="3 4">DSM 23606</strain>
    </source>
</reference>
<accession>A0A317MPW3</accession>
<dbReference type="PANTHER" id="PTHR35793:SF2">
    <property type="entry name" value="INNER MEMBRANE PROTEIN YJIG"/>
    <property type="match status" value="1"/>
</dbReference>
<evidence type="ECO:0000313" key="3">
    <source>
        <dbReference type="EMBL" id="PWV58466.1"/>
    </source>
</evidence>
<comment type="caution">
    <text evidence="3">The sequence shown here is derived from an EMBL/GenBank/DDBJ whole genome shotgun (WGS) entry which is preliminary data.</text>
</comment>
<organism evidence="3 4">
    <name type="scientific">Plasticicumulans acidivorans</name>
    <dbReference type="NCBI Taxonomy" id="886464"/>
    <lineage>
        <taxon>Bacteria</taxon>
        <taxon>Pseudomonadati</taxon>
        <taxon>Pseudomonadota</taxon>
        <taxon>Gammaproteobacteria</taxon>
        <taxon>Candidatus Competibacteraceae</taxon>
        <taxon>Plasticicumulans</taxon>
    </lineage>
</organism>
<dbReference type="InterPro" id="IPR011415">
    <property type="entry name" value="SpmA_SpmB"/>
</dbReference>
<feature type="transmembrane region" description="Helical" evidence="1">
    <location>
        <begin position="235"/>
        <end position="254"/>
    </location>
</feature>
<dbReference type="InterPro" id="IPR052549">
    <property type="entry name" value="SpmB"/>
</dbReference>
<feature type="domain" description="Nucleoside transporter/FeoB GTPase Gate" evidence="2">
    <location>
        <begin position="50"/>
        <end position="157"/>
    </location>
</feature>
<feature type="transmembrane region" description="Helical" evidence="1">
    <location>
        <begin position="384"/>
        <end position="407"/>
    </location>
</feature>
<dbReference type="RefSeq" id="WP_110020561.1">
    <property type="nucleotide sequence ID" value="NZ_QGTJ01000017.1"/>
</dbReference>
<dbReference type="AlphaFoldDB" id="A0A317MPW3"/>
<protein>
    <submittedName>
        <fullName evidence="3">Spore maturation protein SpmA</fullName>
    </submittedName>
</protein>
<dbReference type="PIRSF" id="PIRSF036542">
    <property type="entry name" value="SpmA_SpmB"/>
    <property type="match status" value="1"/>
</dbReference>
<evidence type="ECO:0000256" key="1">
    <source>
        <dbReference type="SAM" id="Phobius"/>
    </source>
</evidence>
<evidence type="ECO:0000313" key="4">
    <source>
        <dbReference type="Proteomes" id="UP000246569"/>
    </source>
</evidence>
<keyword evidence="1" id="KW-1133">Transmembrane helix</keyword>
<dbReference type="Proteomes" id="UP000246569">
    <property type="component" value="Unassembled WGS sequence"/>
</dbReference>
<proteinExistence type="predicted"/>
<feature type="transmembrane region" description="Helical" evidence="1">
    <location>
        <begin position="172"/>
        <end position="193"/>
    </location>
</feature>
<dbReference type="Pfam" id="PF07670">
    <property type="entry name" value="Gate"/>
    <property type="match status" value="2"/>
</dbReference>
<keyword evidence="4" id="KW-1185">Reference proteome</keyword>
<dbReference type="EMBL" id="QGTJ01000017">
    <property type="protein sequence ID" value="PWV58466.1"/>
    <property type="molecule type" value="Genomic_DNA"/>
</dbReference>
<feature type="transmembrane region" description="Helical" evidence="1">
    <location>
        <begin position="140"/>
        <end position="160"/>
    </location>
</feature>
<keyword evidence="1" id="KW-0812">Transmembrane</keyword>
<feature type="transmembrane region" description="Helical" evidence="1">
    <location>
        <begin position="44"/>
        <end position="61"/>
    </location>
</feature>
<gene>
    <name evidence="3" type="ORF">C7443_11726</name>
</gene>
<evidence type="ECO:0000259" key="2">
    <source>
        <dbReference type="Pfam" id="PF07670"/>
    </source>
</evidence>
<feature type="transmembrane region" description="Helical" evidence="1">
    <location>
        <begin position="199"/>
        <end position="223"/>
    </location>
</feature>